<dbReference type="InterPro" id="IPR002123">
    <property type="entry name" value="Plipid/glycerol_acylTrfase"/>
</dbReference>
<protein>
    <submittedName>
        <fullName evidence="8">1-acyl-sn-glycerol-3-phosphate acyltransferase</fullName>
    </submittedName>
</protein>
<evidence type="ECO:0000256" key="1">
    <source>
        <dbReference type="ARBA" id="ARBA00005189"/>
    </source>
</evidence>
<feature type="domain" description="Phospholipid/glycerol acyltransferase" evidence="7">
    <location>
        <begin position="88"/>
        <end position="207"/>
    </location>
</feature>
<comment type="pathway">
    <text evidence="1">Lipid metabolism.</text>
</comment>
<dbReference type="EMBL" id="FNZR01000007">
    <property type="protein sequence ID" value="SEL62025.1"/>
    <property type="molecule type" value="Genomic_DNA"/>
</dbReference>
<keyword evidence="5 8" id="KW-0012">Acyltransferase</keyword>
<evidence type="ECO:0000259" key="7">
    <source>
        <dbReference type="SMART" id="SM00563"/>
    </source>
</evidence>
<evidence type="ECO:0000313" key="8">
    <source>
        <dbReference type="EMBL" id="SEL62025.1"/>
    </source>
</evidence>
<reference evidence="9" key="1">
    <citation type="submission" date="2016-10" db="EMBL/GenBank/DDBJ databases">
        <authorList>
            <person name="Varghese N."/>
            <person name="Submissions S."/>
        </authorList>
    </citation>
    <scope>NUCLEOTIDE SEQUENCE [LARGE SCALE GENOMIC DNA]</scope>
    <source>
        <strain evidence="9">Jip14</strain>
    </source>
</reference>
<dbReference type="CDD" id="cd07989">
    <property type="entry name" value="LPLAT_AGPAT-like"/>
    <property type="match status" value="1"/>
</dbReference>
<accession>A0A1H7RPD5</accession>
<dbReference type="AlphaFoldDB" id="A0A1H7RPD5"/>
<dbReference type="Pfam" id="PF01553">
    <property type="entry name" value="Acyltransferase"/>
    <property type="match status" value="1"/>
</dbReference>
<evidence type="ECO:0000313" key="9">
    <source>
        <dbReference type="Proteomes" id="UP000198916"/>
    </source>
</evidence>
<keyword evidence="4" id="KW-0443">Lipid metabolism</keyword>
<organism evidence="8 9">
    <name type="scientific">Parapedobacter koreensis</name>
    <dbReference type="NCBI Taxonomy" id="332977"/>
    <lineage>
        <taxon>Bacteria</taxon>
        <taxon>Pseudomonadati</taxon>
        <taxon>Bacteroidota</taxon>
        <taxon>Sphingobacteriia</taxon>
        <taxon>Sphingobacteriales</taxon>
        <taxon>Sphingobacteriaceae</taxon>
        <taxon>Parapedobacter</taxon>
    </lineage>
</organism>
<dbReference type="GO" id="GO:0003841">
    <property type="term" value="F:1-acylglycerol-3-phosphate O-acyltransferase activity"/>
    <property type="evidence" value="ECO:0007669"/>
    <property type="project" value="TreeGrafter"/>
</dbReference>
<keyword evidence="9" id="KW-1185">Reference proteome</keyword>
<evidence type="ECO:0000256" key="3">
    <source>
        <dbReference type="ARBA" id="ARBA00022679"/>
    </source>
</evidence>
<name>A0A1H7RPD5_9SPHI</name>
<keyword evidence="6" id="KW-0812">Transmembrane</keyword>
<dbReference type="PANTHER" id="PTHR10434">
    <property type="entry name" value="1-ACYL-SN-GLYCEROL-3-PHOSPHATE ACYLTRANSFERASE"/>
    <property type="match status" value="1"/>
</dbReference>
<proteinExistence type="predicted"/>
<evidence type="ECO:0000256" key="6">
    <source>
        <dbReference type="SAM" id="Phobius"/>
    </source>
</evidence>
<dbReference type="SUPFAM" id="SSF69593">
    <property type="entry name" value="Glycerol-3-phosphate (1)-acyltransferase"/>
    <property type="match status" value="1"/>
</dbReference>
<evidence type="ECO:0000256" key="5">
    <source>
        <dbReference type="ARBA" id="ARBA00023315"/>
    </source>
</evidence>
<sequence length="257" mass="29102">MQLRPVGYPVLLMRKFFGYILSPIFYLLFGVIITVFHPIQWLCLKLGGYQAHKKCVDTLNCCLVACYYVLGNTVSFINKQQLPTDRPILFVANHQSMYDIPPLIFFLRKYHGKFISKIELAKGIPSISFNLRHGGAANIDRKDPKQSIAEILKLANNMKAKNWSAFIFPEGTRAKTGKVKPFNVGGIAVILKKATNVLVVPVAINHSWEMVRYGFFPLNTFTRMSWEVLTPIEPQGLSAEEVVAQTEARIKEKIVLN</sequence>
<keyword evidence="6" id="KW-0472">Membrane</keyword>
<dbReference type="PANTHER" id="PTHR10434:SF64">
    <property type="entry name" value="1-ACYL-SN-GLYCEROL-3-PHOSPHATE ACYLTRANSFERASE-RELATED"/>
    <property type="match status" value="1"/>
</dbReference>
<gene>
    <name evidence="8" type="ORF">SAMN05421740_107227</name>
</gene>
<dbReference type="SMART" id="SM00563">
    <property type="entry name" value="PlsC"/>
    <property type="match status" value="1"/>
</dbReference>
<evidence type="ECO:0000256" key="2">
    <source>
        <dbReference type="ARBA" id="ARBA00022516"/>
    </source>
</evidence>
<dbReference type="Proteomes" id="UP000198916">
    <property type="component" value="Unassembled WGS sequence"/>
</dbReference>
<dbReference type="GO" id="GO:0006654">
    <property type="term" value="P:phosphatidic acid biosynthetic process"/>
    <property type="evidence" value="ECO:0007669"/>
    <property type="project" value="TreeGrafter"/>
</dbReference>
<keyword evidence="6" id="KW-1133">Transmembrane helix</keyword>
<feature type="transmembrane region" description="Helical" evidence="6">
    <location>
        <begin position="16"/>
        <end position="36"/>
    </location>
</feature>
<keyword evidence="3 8" id="KW-0808">Transferase</keyword>
<keyword evidence="2" id="KW-0444">Lipid biosynthesis</keyword>
<dbReference type="STRING" id="332977.SAMN05421740_107227"/>
<evidence type="ECO:0000256" key="4">
    <source>
        <dbReference type="ARBA" id="ARBA00023098"/>
    </source>
</evidence>